<keyword evidence="2" id="KW-0732">Signal</keyword>
<reference evidence="3 4" key="1">
    <citation type="submission" date="2022-08" db="EMBL/GenBank/DDBJ databases">
        <title>Reclassification of Massilia species as members of the genera Telluria, Duganella, Pseudoduganella, Mokoshia gen. nov. and Zemynaea gen. nov. using orthogonal and non-orthogonal genome-based approaches.</title>
        <authorList>
            <person name="Bowman J.P."/>
        </authorList>
    </citation>
    <scope>NUCLEOTIDE SEQUENCE [LARGE SCALE GENOMIC DNA]</scope>
    <source>
        <strain evidence="3 4">LMG 28164</strain>
    </source>
</reference>
<evidence type="ECO:0000313" key="4">
    <source>
        <dbReference type="Proteomes" id="UP001205560"/>
    </source>
</evidence>
<gene>
    <name evidence="3" type="ORF">NX782_18980</name>
</gene>
<proteinExistence type="predicted"/>
<evidence type="ECO:0000256" key="2">
    <source>
        <dbReference type="SAM" id="SignalP"/>
    </source>
</evidence>
<feature type="signal peptide" evidence="2">
    <location>
        <begin position="1"/>
        <end position="19"/>
    </location>
</feature>
<dbReference type="Proteomes" id="UP001205560">
    <property type="component" value="Unassembled WGS sequence"/>
</dbReference>
<dbReference type="InterPro" id="IPR011250">
    <property type="entry name" value="OMP/PagP_B-barrel"/>
</dbReference>
<dbReference type="Gene3D" id="2.40.160.20">
    <property type="match status" value="2"/>
</dbReference>
<sequence>MRYKFLALPLVFVSCLAQAQDASLLAGAMRVDQNEDDTSFAVALGYTHHINKYLSVSADYLNEGHPKLHHRDGLGAQLWLRTPVPERGWSFAAGFGPYYYFDTTTGNGSFTDYRNEHGWGQLMSLSAKYHLASNVYLETRLAHTHGITSHDTTMLLFGAGYELGSQPRAIRLQNAEKGDNTLMLLAGRSIVNSFKSETATSYGVEYRRTVNPNVEWSVILMSEGKVDAAERKGVSGQVWLLRPFTERTVLEMGFGAYAMRDQLDRTDANDERESHVAPIASIGMRYRINDTWRAQLTWSRVITNYERDSDVFMLGAGVAF</sequence>
<name>A0ABT2AAP7_9BURK</name>
<organism evidence="3 4">
    <name type="scientific">Massilia norwichensis</name>
    <dbReference type="NCBI Taxonomy" id="1442366"/>
    <lineage>
        <taxon>Bacteria</taxon>
        <taxon>Pseudomonadati</taxon>
        <taxon>Pseudomonadota</taxon>
        <taxon>Betaproteobacteria</taxon>
        <taxon>Burkholderiales</taxon>
        <taxon>Oxalobacteraceae</taxon>
        <taxon>Telluria group</taxon>
        <taxon>Massilia</taxon>
    </lineage>
</organism>
<dbReference type="RefSeq" id="WP_258847046.1">
    <property type="nucleotide sequence ID" value="NZ_JANUGX010000025.1"/>
</dbReference>
<dbReference type="EMBL" id="JANUGX010000025">
    <property type="protein sequence ID" value="MCS0591276.1"/>
    <property type="molecule type" value="Genomic_DNA"/>
</dbReference>
<dbReference type="PROSITE" id="PS51257">
    <property type="entry name" value="PROKAR_LIPOPROTEIN"/>
    <property type="match status" value="1"/>
</dbReference>
<keyword evidence="4" id="KW-1185">Reference proteome</keyword>
<feature type="chain" id="PRO_5046587011" evidence="2">
    <location>
        <begin position="20"/>
        <end position="320"/>
    </location>
</feature>
<comment type="subcellular location">
    <subcellularLocation>
        <location evidence="1">Cell outer membrane</location>
    </subcellularLocation>
</comment>
<protein>
    <submittedName>
        <fullName evidence="3">Porin family protein</fullName>
    </submittedName>
</protein>
<accession>A0ABT2AAP7</accession>
<comment type="caution">
    <text evidence="3">The sequence shown here is derived from an EMBL/GenBank/DDBJ whole genome shotgun (WGS) entry which is preliminary data.</text>
</comment>
<evidence type="ECO:0000256" key="1">
    <source>
        <dbReference type="ARBA" id="ARBA00004442"/>
    </source>
</evidence>
<evidence type="ECO:0000313" key="3">
    <source>
        <dbReference type="EMBL" id="MCS0591276.1"/>
    </source>
</evidence>
<dbReference type="SUPFAM" id="SSF56925">
    <property type="entry name" value="OMPA-like"/>
    <property type="match status" value="2"/>
</dbReference>